<dbReference type="PANTHER" id="PTHR33446:SF2">
    <property type="entry name" value="PROTEIN TONB"/>
    <property type="match status" value="1"/>
</dbReference>
<dbReference type="Proteomes" id="UP000583101">
    <property type="component" value="Unassembled WGS sequence"/>
</dbReference>
<protein>
    <submittedName>
        <fullName evidence="4">Beta-lactamase regulating signal transducer with metallopeptidase domain</fullName>
    </submittedName>
</protein>
<feature type="transmembrane region" description="Helical" evidence="2">
    <location>
        <begin position="6"/>
        <end position="24"/>
    </location>
</feature>
<evidence type="ECO:0000256" key="2">
    <source>
        <dbReference type="SAM" id="Phobius"/>
    </source>
</evidence>
<evidence type="ECO:0000256" key="1">
    <source>
        <dbReference type="SAM" id="MobiDB-lite"/>
    </source>
</evidence>
<comment type="caution">
    <text evidence="5">The sequence shown here is derived from an EMBL/GenBank/DDBJ whole genome shotgun (WGS) entry which is preliminary data.</text>
</comment>
<dbReference type="RefSeq" id="WP_134337609.1">
    <property type="nucleotide sequence ID" value="NZ_BMCZ01000006.1"/>
</dbReference>
<organism evidence="5 6">
    <name type="scientific">Mucilaginibacter phyllosphaerae</name>
    <dbReference type="NCBI Taxonomy" id="1812349"/>
    <lineage>
        <taxon>Bacteria</taxon>
        <taxon>Pseudomonadati</taxon>
        <taxon>Bacteroidota</taxon>
        <taxon>Sphingobacteriia</taxon>
        <taxon>Sphingobacteriales</taxon>
        <taxon>Sphingobacteriaceae</taxon>
        <taxon>Mucilaginibacter</taxon>
    </lineage>
</organism>
<dbReference type="EMBL" id="JACIEG010000006">
    <property type="protein sequence ID" value="MBB3970629.1"/>
    <property type="molecule type" value="Genomic_DNA"/>
</dbReference>
<keyword evidence="7" id="KW-1185">Reference proteome</keyword>
<feature type="domain" description="TonB C-terminal" evidence="3">
    <location>
        <begin position="400"/>
        <end position="490"/>
    </location>
</feature>
<keyword evidence="2" id="KW-0472">Membrane</keyword>
<dbReference type="EMBL" id="SNQG01000006">
    <property type="protein sequence ID" value="TEW64636.1"/>
    <property type="molecule type" value="Genomic_DNA"/>
</dbReference>
<feature type="transmembrane region" description="Helical" evidence="2">
    <location>
        <begin position="269"/>
        <end position="289"/>
    </location>
</feature>
<feature type="compositionally biased region" description="Pro residues" evidence="1">
    <location>
        <begin position="538"/>
        <end position="547"/>
    </location>
</feature>
<dbReference type="PROSITE" id="PS52015">
    <property type="entry name" value="TONB_CTD"/>
    <property type="match status" value="1"/>
</dbReference>
<evidence type="ECO:0000313" key="4">
    <source>
        <dbReference type="EMBL" id="MBB3970629.1"/>
    </source>
</evidence>
<dbReference type="Pfam" id="PF05569">
    <property type="entry name" value="Peptidase_M56"/>
    <property type="match status" value="1"/>
</dbReference>
<dbReference type="OrthoDB" id="649093at2"/>
<dbReference type="SUPFAM" id="SSF74653">
    <property type="entry name" value="TolA/TonB C-terminal domain"/>
    <property type="match status" value="1"/>
</dbReference>
<name>A0A4Y8A8D8_9SPHI</name>
<proteinExistence type="predicted"/>
<dbReference type="CDD" id="cd07341">
    <property type="entry name" value="M56_BlaR1_MecR1_like"/>
    <property type="match status" value="1"/>
</dbReference>
<keyword evidence="2" id="KW-0812">Transmembrane</keyword>
<dbReference type="InterPro" id="IPR008756">
    <property type="entry name" value="Peptidase_M56"/>
</dbReference>
<evidence type="ECO:0000313" key="5">
    <source>
        <dbReference type="EMBL" id="TEW64636.1"/>
    </source>
</evidence>
<dbReference type="Pfam" id="PF03544">
    <property type="entry name" value="TonB_C"/>
    <property type="match status" value="1"/>
</dbReference>
<keyword evidence="2" id="KW-1133">Transmembrane helix</keyword>
<gene>
    <name evidence="5" type="ORF">E2R65_16600</name>
    <name evidence="4" type="ORF">GGR35_003252</name>
</gene>
<dbReference type="Gene3D" id="3.30.1150.10">
    <property type="match status" value="1"/>
</dbReference>
<feature type="transmembrane region" description="Helical" evidence="2">
    <location>
        <begin position="96"/>
        <end position="116"/>
    </location>
</feature>
<evidence type="ECO:0000259" key="3">
    <source>
        <dbReference type="PROSITE" id="PS52015"/>
    </source>
</evidence>
<dbReference type="PANTHER" id="PTHR33446">
    <property type="entry name" value="PROTEIN TONB-RELATED"/>
    <property type="match status" value="1"/>
</dbReference>
<sequence length="616" mass="69037">MNWLHYLIEANIYLGVFYLCYCLFLNNDTHYTLGRFYLIFSCIAAFILPLTQVSILKPVLPEMEIVELPVQVKTMQASVPQLQTAEPVTRFTFNDVLIYLYITGAVIALLVFAFRLRKLYLLTRNKHALYQGQYKLINLEDEHTAFSFFNYLFIGKNIPQAETIIAHEMVHIRQKHSADIIFLELVKVINWFNPFVYLLQRSLKTIHEYIADDQTAAREQDALSYSSFLLNNAYGIQGTTITHSFFNYNLLKKRIIMLNKNRSGKLARLKYLAALPLCAGMLCASTLVFSKDYGVIDLLPRPEKPTVKPTLIKYFKIKDRDITAYSDNLSFTENGIKKTYLATTITDADIAYIKKVRKIAVEVIEVDSKTKMQVPMVIKADAKQDTTKFPPPPPPTILKDQFLDFGRFIRTKTVYPKDALEGKKQGGLIISFHVDGSGNVSNVKLSGQSRTSFDDAILAAANAYRGKIKDKAGDYKLGVSFIIPGVDGVNFPQPAVTKATNYVGEVHVLGLTDAQRKKLMPPPPPPMARPGKPAKPGKVPPPPPAPPKSTAKVPEIDIEPVPAVDPKARNKPAKTAQSDAPVKPTAMSRLLDGSLSVKRIIFPFDKNYQLKKGSNC</sequence>
<feature type="transmembrane region" description="Helical" evidence="2">
    <location>
        <begin position="36"/>
        <end position="55"/>
    </location>
</feature>
<evidence type="ECO:0000313" key="6">
    <source>
        <dbReference type="Proteomes" id="UP000297248"/>
    </source>
</evidence>
<dbReference type="GO" id="GO:0031992">
    <property type="term" value="F:energy transducer activity"/>
    <property type="evidence" value="ECO:0007669"/>
    <property type="project" value="TreeGrafter"/>
</dbReference>
<reference evidence="4 7" key="3">
    <citation type="submission" date="2020-08" db="EMBL/GenBank/DDBJ databases">
        <title>Genomic Encyclopedia of Type Strains, Phase IV (KMG-IV): sequencing the most valuable type-strain genomes for metagenomic binning, comparative biology and taxonomic classification.</title>
        <authorList>
            <person name="Goeker M."/>
        </authorList>
    </citation>
    <scope>NUCLEOTIDE SEQUENCE [LARGE SCALE GENOMIC DNA]</scope>
    <source>
        <strain evidence="4 7">DSM 100995</strain>
    </source>
</reference>
<dbReference type="Proteomes" id="UP000297248">
    <property type="component" value="Unassembled WGS sequence"/>
</dbReference>
<dbReference type="AlphaFoldDB" id="A0A4Y8A8D8"/>
<reference evidence="5 6" key="1">
    <citation type="journal article" date="2016" name="Int. J. Syst. Evol. Microbiol.">
        <title>Proposal of Mucilaginibacter phyllosphaerae sp. nov. isolated from the phyllosphere of Galium album.</title>
        <authorList>
            <person name="Aydogan E.L."/>
            <person name="Busse H.J."/>
            <person name="Moser G."/>
            <person name="Muller C."/>
            <person name="Kampfer P."/>
            <person name="Glaeser S.P."/>
        </authorList>
    </citation>
    <scope>NUCLEOTIDE SEQUENCE [LARGE SCALE GENOMIC DNA]</scope>
    <source>
        <strain evidence="5 6">PP-F2FG21</strain>
    </source>
</reference>
<accession>A0A4Y8A8D8</accession>
<dbReference type="InterPro" id="IPR051045">
    <property type="entry name" value="TonB-dependent_transducer"/>
</dbReference>
<dbReference type="GO" id="GO:0098797">
    <property type="term" value="C:plasma membrane protein complex"/>
    <property type="evidence" value="ECO:0007669"/>
    <property type="project" value="TreeGrafter"/>
</dbReference>
<dbReference type="GO" id="GO:0055085">
    <property type="term" value="P:transmembrane transport"/>
    <property type="evidence" value="ECO:0007669"/>
    <property type="project" value="InterPro"/>
</dbReference>
<evidence type="ECO:0000313" key="7">
    <source>
        <dbReference type="Proteomes" id="UP000583101"/>
    </source>
</evidence>
<reference evidence="5" key="2">
    <citation type="submission" date="2019-03" db="EMBL/GenBank/DDBJ databases">
        <authorList>
            <person name="Yan Y.-Q."/>
            <person name="Du Z.-J."/>
        </authorList>
    </citation>
    <scope>NUCLEOTIDE SEQUENCE</scope>
    <source>
        <strain evidence="5">PP-F2FG21</strain>
    </source>
</reference>
<dbReference type="InterPro" id="IPR037682">
    <property type="entry name" value="TonB_C"/>
</dbReference>
<feature type="region of interest" description="Disordered" evidence="1">
    <location>
        <begin position="513"/>
        <end position="586"/>
    </location>
</feature>